<gene>
    <name evidence="10" type="ORF">IV203_023031</name>
</gene>
<evidence type="ECO:0000256" key="3">
    <source>
        <dbReference type="ARBA" id="ARBA00022676"/>
    </source>
</evidence>
<dbReference type="PANTHER" id="PTHR21461:SF69">
    <property type="entry name" value="GLYCOSYLTRANSFERASE FAMILY 92 PROTEIN"/>
    <property type="match status" value="1"/>
</dbReference>
<comment type="subcellular location">
    <subcellularLocation>
        <location evidence="1">Membrane</location>
        <topology evidence="1">Single-pass membrane protein</topology>
    </subcellularLocation>
</comment>
<accession>A0A9K3PBR5</accession>
<keyword evidence="4" id="KW-0808">Transferase</keyword>
<reference evidence="10" key="1">
    <citation type="journal article" date="2021" name="Sci. Rep.">
        <title>Diploid genomic architecture of Nitzschia inconspicua, an elite biomass production diatom.</title>
        <authorList>
            <person name="Oliver A."/>
            <person name="Podell S."/>
            <person name="Pinowska A."/>
            <person name="Traller J.C."/>
            <person name="Smith S.R."/>
            <person name="McClure R."/>
            <person name="Beliaev A."/>
            <person name="Bohutskyi P."/>
            <person name="Hill E.A."/>
            <person name="Rabines A."/>
            <person name="Zheng H."/>
            <person name="Allen L.Z."/>
            <person name="Kuo A."/>
            <person name="Grigoriev I.V."/>
            <person name="Allen A.E."/>
            <person name="Hazlebeck D."/>
            <person name="Allen E.E."/>
        </authorList>
    </citation>
    <scope>NUCLEOTIDE SEQUENCE</scope>
    <source>
        <strain evidence="10">Hildebrandi</strain>
    </source>
</reference>
<evidence type="ECO:0000256" key="1">
    <source>
        <dbReference type="ARBA" id="ARBA00004167"/>
    </source>
</evidence>
<dbReference type="Proteomes" id="UP000693970">
    <property type="component" value="Unassembled WGS sequence"/>
</dbReference>
<protein>
    <submittedName>
        <fullName evidence="10">Glycosyltransferase family 92 protein</fullName>
    </submittedName>
</protein>
<keyword evidence="11" id="KW-1185">Reference proteome</keyword>
<dbReference type="OrthoDB" id="54549at2759"/>
<evidence type="ECO:0000256" key="2">
    <source>
        <dbReference type="ARBA" id="ARBA00007647"/>
    </source>
</evidence>
<organism evidence="10 11">
    <name type="scientific">Nitzschia inconspicua</name>
    <dbReference type="NCBI Taxonomy" id="303405"/>
    <lineage>
        <taxon>Eukaryota</taxon>
        <taxon>Sar</taxon>
        <taxon>Stramenopiles</taxon>
        <taxon>Ochrophyta</taxon>
        <taxon>Bacillariophyta</taxon>
        <taxon>Bacillariophyceae</taxon>
        <taxon>Bacillariophycidae</taxon>
        <taxon>Bacillariales</taxon>
        <taxon>Bacillariaceae</taxon>
        <taxon>Nitzschia</taxon>
    </lineage>
</organism>
<evidence type="ECO:0000256" key="6">
    <source>
        <dbReference type="ARBA" id="ARBA00022989"/>
    </source>
</evidence>
<evidence type="ECO:0000256" key="5">
    <source>
        <dbReference type="ARBA" id="ARBA00022692"/>
    </source>
</evidence>
<keyword evidence="3" id="KW-0328">Glycosyltransferase</keyword>
<evidence type="ECO:0000256" key="8">
    <source>
        <dbReference type="SAM" id="MobiDB-lite"/>
    </source>
</evidence>
<feature type="chain" id="PRO_5039893407" evidence="9">
    <location>
        <begin position="29"/>
        <end position="655"/>
    </location>
</feature>
<comment type="caution">
    <text evidence="10">The sequence shown here is derived from an EMBL/GenBank/DDBJ whole genome shotgun (WGS) entry which is preliminary data.</text>
</comment>
<evidence type="ECO:0000313" key="11">
    <source>
        <dbReference type="Proteomes" id="UP000693970"/>
    </source>
</evidence>
<dbReference type="GO" id="GO:0005737">
    <property type="term" value="C:cytoplasm"/>
    <property type="evidence" value="ECO:0007669"/>
    <property type="project" value="TreeGrafter"/>
</dbReference>
<dbReference type="GO" id="GO:0016020">
    <property type="term" value="C:membrane"/>
    <property type="evidence" value="ECO:0007669"/>
    <property type="project" value="UniProtKB-SubCell"/>
</dbReference>
<proteinExistence type="inferred from homology"/>
<feature type="signal peptide" evidence="9">
    <location>
        <begin position="1"/>
        <end position="28"/>
    </location>
</feature>
<sequence length="655" mass="73776">MKTIRTTTTSVFIIVILLLLVLYHQMNAHVQLQSSTANSWEYHSGQQHGFGIPERISSTKQPKSQQQQQQKSVNEHWTVFSSEHQVQWHNSSTDGRTIPGPYWEDRIYLMGARLTTSYEDDSVRVTLFGLPGNCRVSGMPELACTSSFGLVGENGTLWNYDELSNQQLFVRIGHSVVVGKENNHNDQHNNTTTVSSSSTVLFPMDFIPLLSVDSNANAVSLMWTANLTQLINLSKIDLKHRLDSSPLTALKLEFWIQPKTSFLQQTHRTVSANVTKLVQLEIPLLTGVVGHVGPQLGPFTPRSMRNTSSASDQPTAPVAPSALLQEKVDAVVCVAVFGQHVLKNIPEFVTHHVNVGFSHVIVGILDSELDGQNIRTAQDILVDFLEDGTISLAAANLPHMKCDEDIAKLNFYSSCLHHVKGFAEYVAIFDIDEYWVPHRKAEGNVLDVQRLQPFPPSIVANDPLWKESPYHEYQSIVETMKVIHQYQIEAGCGEEWCFHTFVSLQVERKSFDVPWEQRTGRITDDFGLRGTGWDTAESKSIARTKYTNMIGFHQPGSCRYSANQPYQADIGAHWIPIANVTLYKETGTCRNLFFPESDVFGCMHHFYSLNSDRSWDNSLLANATKDEYVHNFGKTVQQQLNSKKQLAKNRFHDSN</sequence>
<dbReference type="Pfam" id="PF01697">
    <property type="entry name" value="Glyco_transf_92"/>
    <property type="match status" value="1"/>
</dbReference>
<keyword evidence="9" id="KW-0732">Signal</keyword>
<evidence type="ECO:0000313" key="10">
    <source>
        <dbReference type="EMBL" id="KAG7341080.1"/>
    </source>
</evidence>
<dbReference type="PANTHER" id="PTHR21461">
    <property type="entry name" value="GLYCOSYLTRANSFERASE FAMILY 92 PROTEIN"/>
    <property type="match status" value="1"/>
</dbReference>
<feature type="region of interest" description="Disordered" evidence="8">
    <location>
        <begin position="51"/>
        <end position="74"/>
    </location>
</feature>
<name>A0A9K3PBR5_9STRA</name>
<dbReference type="EMBL" id="JAGRRH010000026">
    <property type="protein sequence ID" value="KAG7341080.1"/>
    <property type="molecule type" value="Genomic_DNA"/>
</dbReference>
<keyword evidence="5" id="KW-0812">Transmembrane</keyword>
<keyword evidence="7" id="KW-0472">Membrane</keyword>
<dbReference type="GO" id="GO:0016757">
    <property type="term" value="F:glycosyltransferase activity"/>
    <property type="evidence" value="ECO:0007669"/>
    <property type="project" value="UniProtKB-KW"/>
</dbReference>
<evidence type="ECO:0000256" key="7">
    <source>
        <dbReference type="ARBA" id="ARBA00023136"/>
    </source>
</evidence>
<keyword evidence="6" id="KW-1133">Transmembrane helix</keyword>
<dbReference type="InterPro" id="IPR008166">
    <property type="entry name" value="Glyco_transf_92"/>
</dbReference>
<evidence type="ECO:0000256" key="4">
    <source>
        <dbReference type="ARBA" id="ARBA00022679"/>
    </source>
</evidence>
<feature type="compositionally biased region" description="Low complexity" evidence="8">
    <location>
        <begin position="58"/>
        <end position="72"/>
    </location>
</feature>
<reference evidence="10" key="2">
    <citation type="submission" date="2021-04" db="EMBL/GenBank/DDBJ databases">
        <authorList>
            <person name="Podell S."/>
        </authorList>
    </citation>
    <scope>NUCLEOTIDE SEQUENCE</scope>
    <source>
        <strain evidence="10">Hildebrandi</strain>
    </source>
</reference>
<dbReference type="AlphaFoldDB" id="A0A9K3PBR5"/>
<comment type="similarity">
    <text evidence="2">Belongs to the glycosyltransferase 92 family.</text>
</comment>
<evidence type="ECO:0000256" key="9">
    <source>
        <dbReference type="SAM" id="SignalP"/>
    </source>
</evidence>